<gene>
    <name evidence="1" type="ORF">FNH09_13660</name>
</gene>
<dbReference type="OrthoDB" id="3293258at2"/>
<dbReference type="Proteomes" id="UP000325849">
    <property type="component" value="Unassembled WGS sequence"/>
</dbReference>
<organism evidence="1 2">
    <name type="scientific">Streptomyces adustus</name>
    <dbReference type="NCBI Taxonomy" id="1609272"/>
    <lineage>
        <taxon>Bacteria</taxon>
        <taxon>Bacillati</taxon>
        <taxon>Actinomycetota</taxon>
        <taxon>Actinomycetes</taxon>
        <taxon>Kitasatosporales</taxon>
        <taxon>Streptomycetaceae</taxon>
        <taxon>Streptomyces</taxon>
    </lineage>
</organism>
<keyword evidence="2" id="KW-1185">Reference proteome</keyword>
<dbReference type="InterPro" id="IPR045929">
    <property type="entry name" value="DUF6348"/>
</dbReference>
<sequence>MPWIRRRARQPEPSPERLPDLEFLALVKASLEEYAPGVTRGAELKGQSLLSPHGWAVAVAPPHHGGGRHYDLVALPDVSIQPDVPCFMDCVVAMSGDPRQAANAWVETAGACLLELLDPQQRFAEHAGPGDERGVPGMHAIVSGVVGFGFDASENRRIQTALVEANVLHRLADTFTADLESPFFNGVKFFYGGQPGSMQTEIRVNGERHEAASAAMAALDLPEPSVFTAVRGYALLIPERADGGEPEHR</sequence>
<dbReference type="EMBL" id="VJZD01000044">
    <property type="protein sequence ID" value="MPY32283.1"/>
    <property type="molecule type" value="Genomic_DNA"/>
</dbReference>
<reference evidence="1 2" key="1">
    <citation type="submission" date="2019-07" db="EMBL/GenBank/DDBJ databases">
        <title>New species of Amycolatopsis and Streptomyces.</title>
        <authorList>
            <person name="Duangmal K."/>
            <person name="Teo W.F.A."/>
            <person name="Lipun K."/>
        </authorList>
    </citation>
    <scope>NUCLEOTIDE SEQUENCE [LARGE SCALE GENOMIC DNA]</scope>
    <source>
        <strain evidence="1 2">NBRC 109810</strain>
    </source>
</reference>
<dbReference type="AlphaFoldDB" id="A0A5N8VAK5"/>
<dbReference type="RefSeq" id="WP_152887568.1">
    <property type="nucleotide sequence ID" value="NZ_JBHJTU010000003.1"/>
</dbReference>
<name>A0A5N8VAK5_9ACTN</name>
<proteinExistence type="predicted"/>
<evidence type="ECO:0000313" key="2">
    <source>
        <dbReference type="Proteomes" id="UP000325849"/>
    </source>
</evidence>
<accession>A0A5N8VAK5</accession>
<evidence type="ECO:0000313" key="1">
    <source>
        <dbReference type="EMBL" id="MPY32283.1"/>
    </source>
</evidence>
<comment type="caution">
    <text evidence="1">The sequence shown here is derived from an EMBL/GenBank/DDBJ whole genome shotgun (WGS) entry which is preliminary data.</text>
</comment>
<dbReference type="Pfam" id="PF19875">
    <property type="entry name" value="DUF6348"/>
    <property type="match status" value="1"/>
</dbReference>
<protein>
    <submittedName>
        <fullName evidence="1">Uncharacterized protein</fullName>
    </submittedName>
</protein>